<dbReference type="PIRSF" id="PIRSF037471">
    <property type="entry name" value="UCP037471"/>
    <property type="match status" value="1"/>
</dbReference>
<evidence type="ECO:0000259" key="12">
    <source>
        <dbReference type="PROSITE" id="PS50836"/>
    </source>
</evidence>
<dbReference type="Gene3D" id="1.20.120.1770">
    <property type="match status" value="1"/>
</dbReference>
<keyword evidence="2 8" id="KW-0813">Transport</keyword>
<feature type="binding site" description="axial binding residue" evidence="9">
    <location>
        <position position="253"/>
    </location>
    <ligand>
        <name>heme b</name>
        <dbReference type="ChEBI" id="CHEBI:60344"/>
        <label>1</label>
    </ligand>
    <ligandPart>
        <name>Fe</name>
        <dbReference type="ChEBI" id="CHEBI:18248"/>
    </ligandPart>
</feature>
<evidence type="ECO:0000256" key="1">
    <source>
        <dbReference type="ARBA" id="ARBA00004370"/>
    </source>
</evidence>
<organism evidence="14 15">
    <name type="scientific">Ceratopteris richardii</name>
    <name type="common">Triangle waterfern</name>
    <dbReference type="NCBI Taxonomy" id="49495"/>
    <lineage>
        <taxon>Eukaryota</taxon>
        <taxon>Viridiplantae</taxon>
        <taxon>Streptophyta</taxon>
        <taxon>Embryophyta</taxon>
        <taxon>Tracheophyta</taxon>
        <taxon>Polypodiopsida</taxon>
        <taxon>Polypodiidae</taxon>
        <taxon>Polypodiales</taxon>
        <taxon>Pteridineae</taxon>
        <taxon>Pteridaceae</taxon>
        <taxon>Parkerioideae</taxon>
        <taxon>Ceratopteris</taxon>
    </lineage>
</organism>
<dbReference type="Pfam" id="PF04526">
    <property type="entry name" value="DUF568"/>
    <property type="match status" value="1"/>
</dbReference>
<comment type="caution">
    <text evidence="14">The sequence shown here is derived from an EMBL/GenBank/DDBJ whole genome shotgun (WGS) entry which is preliminary data.</text>
</comment>
<feature type="transmembrane region" description="Helical" evidence="10">
    <location>
        <begin position="320"/>
        <end position="341"/>
    </location>
</feature>
<dbReference type="CDD" id="cd09629">
    <property type="entry name" value="DOMON_CIL1_like"/>
    <property type="match status" value="1"/>
</dbReference>
<dbReference type="PROSITE" id="PS50939">
    <property type="entry name" value="CYTOCHROME_B561"/>
    <property type="match status" value="1"/>
</dbReference>
<feature type="binding site" description="axial binding residue" evidence="9">
    <location>
        <position position="286"/>
    </location>
    <ligand>
        <name>heme b</name>
        <dbReference type="ChEBI" id="CHEBI:60344"/>
        <label>1</label>
    </ligand>
    <ligandPart>
        <name>Fe</name>
        <dbReference type="ChEBI" id="CHEBI:18248"/>
    </ligandPart>
</feature>
<dbReference type="PANTHER" id="PTHR23130:SF199">
    <property type="entry name" value="CYTOCHROME B561 AND DOMON DOMAIN-CONTAINING PROTEIN"/>
    <property type="match status" value="1"/>
</dbReference>
<keyword evidence="6 10" id="KW-1133">Transmembrane helix</keyword>
<dbReference type="GO" id="GO:0046872">
    <property type="term" value="F:metal ion binding"/>
    <property type="evidence" value="ECO:0007669"/>
    <property type="project" value="UniProtKB-KW"/>
</dbReference>
<evidence type="ECO:0000256" key="11">
    <source>
        <dbReference type="SAM" id="SignalP"/>
    </source>
</evidence>
<feature type="transmembrane region" description="Helical" evidence="10">
    <location>
        <begin position="221"/>
        <end position="242"/>
    </location>
</feature>
<dbReference type="PROSITE" id="PS50836">
    <property type="entry name" value="DOMON"/>
    <property type="match status" value="1"/>
</dbReference>
<comment type="subcellular location">
    <subcellularLocation>
        <location evidence="1">Membrane</location>
    </subcellularLocation>
</comment>
<feature type="chain" id="PRO_5035887751" description="Cytochrome b561 and DOMON domain-containing protein" evidence="11">
    <location>
        <begin position="21"/>
        <end position="401"/>
    </location>
</feature>
<dbReference type="PANTHER" id="PTHR23130">
    <property type="entry name" value="CYTOCHROME B561 AND DOMON DOMAIN-CONTAINING PROTEIN"/>
    <property type="match status" value="1"/>
</dbReference>
<dbReference type="AlphaFoldDB" id="A0A8T2S8Y9"/>
<dbReference type="InterPro" id="IPR005018">
    <property type="entry name" value="DOMON_domain"/>
</dbReference>
<evidence type="ECO:0000256" key="3">
    <source>
        <dbReference type="ARBA" id="ARBA00022692"/>
    </source>
</evidence>
<accession>A0A8T2S8Y9</accession>
<dbReference type="Proteomes" id="UP000825935">
    <property type="component" value="Chromosome 22"/>
</dbReference>
<dbReference type="CDD" id="cd08760">
    <property type="entry name" value="Cyt_b561_FRRS1_like"/>
    <property type="match status" value="1"/>
</dbReference>
<dbReference type="OrthoDB" id="2419613at2759"/>
<keyword evidence="3 10" id="KW-0812">Transmembrane</keyword>
<dbReference type="InterPro" id="IPR017214">
    <property type="entry name" value="UCP037471"/>
</dbReference>
<evidence type="ECO:0000256" key="4">
    <source>
        <dbReference type="ARBA" id="ARBA00022729"/>
    </source>
</evidence>
<evidence type="ECO:0000259" key="13">
    <source>
        <dbReference type="PROSITE" id="PS50939"/>
    </source>
</evidence>
<dbReference type="GO" id="GO:0016020">
    <property type="term" value="C:membrane"/>
    <property type="evidence" value="ECO:0007669"/>
    <property type="project" value="UniProtKB-SubCell"/>
</dbReference>
<keyword evidence="15" id="KW-1185">Reference proteome</keyword>
<dbReference type="Pfam" id="PF03188">
    <property type="entry name" value="Cytochrom_B561"/>
    <property type="match status" value="1"/>
</dbReference>
<feature type="transmembrane region" description="Helical" evidence="10">
    <location>
        <begin position="289"/>
        <end position="308"/>
    </location>
</feature>
<dbReference type="SMART" id="SM00665">
    <property type="entry name" value="B561"/>
    <property type="match status" value="1"/>
</dbReference>
<reference evidence="14" key="1">
    <citation type="submission" date="2021-08" db="EMBL/GenBank/DDBJ databases">
        <title>WGS assembly of Ceratopteris richardii.</title>
        <authorList>
            <person name="Marchant D.B."/>
            <person name="Chen G."/>
            <person name="Jenkins J."/>
            <person name="Shu S."/>
            <person name="Leebens-Mack J."/>
            <person name="Grimwood J."/>
            <person name="Schmutz J."/>
            <person name="Soltis P."/>
            <person name="Soltis D."/>
            <person name="Chen Z.-H."/>
        </authorList>
    </citation>
    <scope>NUCLEOTIDE SEQUENCE</scope>
    <source>
        <strain evidence="14">Whitten #5841</strain>
        <tissue evidence="14">Leaf</tissue>
    </source>
</reference>
<feature type="domain" description="Cytochrome b561" evidence="13">
    <location>
        <begin position="181"/>
        <end position="378"/>
    </location>
</feature>
<dbReference type="InterPro" id="IPR045265">
    <property type="entry name" value="AIR12_DOMON"/>
</dbReference>
<protein>
    <recommendedName>
        <fullName evidence="8">Cytochrome b561 and DOMON domain-containing protein</fullName>
    </recommendedName>
</protein>
<name>A0A8T2S8Y9_CERRI</name>
<evidence type="ECO:0000256" key="10">
    <source>
        <dbReference type="SAM" id="Phobius"/>
    </source>
</evidence>
<comment type="cofactor">
    <cofactor evidence="8">
        <name>heme b</name>
        <dbReference type="ChEBI" id="CHEBI:60344"/>
    </cofactor>
    <text evidence="8">Binds 2 heme b groups non-covalently.</text>
</comment>
<dbReference type="PROSITE" id="PS51257">
    <property type="entry name" value="PROKAR_LIPOPROTEIN"/>
    <property type="match status" value="1"/>
</dbReference>
<keyword evidence="9" id="KW-0408">Iron</keyword>
<evidence type="ECO:0000256" key="2">
    <source>
        <dbReference type="ARBA" id="ARBA00022448"/>
    </source>
</evidence>
<evidence type="ECO:0000313" key="14">
    <source>
        <dbReference type="EMBL" id="KAH7307671.1"/>
    </source>
</evidence>
<feature type="domain" description="DOMON" evidence="12">
    <location>
        <begin position="57"/>
        <end position="174"/>
    </location>
</feature>
<evidence type="ECO:0000256" key="5">
    <source>
        <dbReference type="ARBA" id="ARBA00022982"/>
    </source>
</evidence>
<feature type="binding site" description="axial binding residue" evidence="9">
    <location>
        <position position="220"/>
    </location>
    <ligand>
        <name>heme b</name>
        <dbReference type="ChEBI" id="CHEBI:60344"/>
        <label>1</label>
    </ligand>
    <ligandPart>
        <name>Fe</name>
        <dbReference type="ChEBI" id="CHEBI:18248"/>
    </ligandPart>
</feature>
<dbReference type="EMBL" id="CM035427">
    <property type="protein sequence ID" value="KAH7307671.1"/>
    <property type="molecule type" value="Genomic_DNA"/>
</dbReference>
<evidence type="ECO:0000256" key="6">
    <source>
        <dbReference type="ARBA" id="ARBA00022989"/>
    </source>
</evidence>
<feature type="binding site" description="axial binding residue" evidence="9">
    <location>
        <position position="322"/>
    </location>
    <ligand>
        <name>heme b</name>
        <dbReference type="ChEBI" id="CHEBI:60344"/>
        <label>1</label>
    </ligand>
    <ligandPart>
        <name>Fe</name>
        <dbReference type="ChEBI" id="CHEBI:18248"/>
    </ligandPart>
</feature>
<keyword evidence="5 8" id="KW-0249">Electron transport</keyword>
<keyword evidence="4 11" id="KW-0732">Signal</keyword>
<evidence type="ECO:0000313" key="15">
    <source>
        <dbReference type="Proteomes" id="UP000825935"/>
    </source>
</evidence>
<sequence length="401" mass="42842">MLRCFFPEVALLCLLPALLAASAVVAQNTASSAGCSKATTFNATNKLFASCSDLRVQGASLAWTLNENNRTLDVLFSGEAPKAGGWVGWGINPGPAPAMAGTQAFIAFAASNGSTILTYNVTQASMAGGLNCTPISLHVLDMRVQIVGTSIAMLVSLQLQPNQSSVLNLVWNRGSSVSNFQPGAHSLAAADLSGLLTLDMASGDGTVSAASAHQLLKNRHGVLNTVGWGVVLPCGVLVARYLRFADPLWFYAHVFLQLSGFTLGTAGWATGLGLGNSSPGIVYHKHRSIGIALFAISVIQVFALLLRPQRDHKIRKLWNTYHYILGTGILALGILNIFYGFDILSPPKKWRLAYIYVMIAFAGLTLCLEIATWGTYVFKSRSSEKKPQGTHIGVHSRNDHI</sequence>
<feature type="transmembrane region" description="Helical" evidence="10">
    <location>
        <begin position="353"/>
        <end position="378"/>
    </location>
</feature>
<gene>
    <name evidence="14" type="ORF">KP509_22G071600</name>
</gene>
<keyword evidence="9" id="KW-0479">Metal-binding</keyword>
<feature type="signal peptide" evidence="11">
    <location>
        <begin position="1"/>
        <end position="20"/>
    </location>
</feature>
<evidence type="ECO:0000256" key="9">
    <source>
        <dbReference type="PIRSR" id="PIRSR037471-1"/>
    </source>
</evidence>
<evidence type="ECO:0000256" key="8">
    <source>
        <dbReference type="PIRNR" id="PIRNR037471"/>
    </source>
</evidence>
<dbReference type="OMA" id="NCYIHWT"/>
<dbReference type="InterPro" id="IPR006593">
    <property type="entry name" value="Cyt_b561/ferric_Rdtase_TM"/>
</dbReference>
<proteinExistence type="predicted"/>
<feature type="transmembrane region" description="Helical" evidence="10">
    <location>
        <begin position="249"/>
        <end position="269"/>
    </location>
</feature>
<keyword evidence="7 8" id="KW-0472">Membrane</keyword>
<evidence type="ECO:0000256" key="7">
    <source>
        <dbReference type="ARBA" id="ARBA00023136"/>
    </source>
</evidence>